<proteinExistence type="predicted"/>
<accession>A0ABW0U842</accession>
<dbReference type="RefSeq" id="WP_270896985.1">
    <property type="nucleotide sequence ID" value="NZ_JBHSPF010000065.1"/>
</dbReference>
<evidence type="ECO:0008006" key="3">
    <source>
        <dbReference type="Google" id="ProtNLM"/>
    </source>
</evidence>
<evidence type="ECO:0000313" key="2">
    <source>
        <dbReference type="Proteomes" id="UP001596143"/>
    </source>
</evidence>
<protein>
    <recommendedName>
        <fullName evidence="3">Single Cache domain-containing protein</fullName>
    </recommendedName>
</protein>
<gene>
    <name evidence="1" type="ORF">ACFPTR_12330</name>
</gene>
<sequence length="137" mass="15451">MNSIKTKLIATIFILTVIPVIVLGVTNVQTSQQAMYTMAVQDLEYITELKKNELNLIIEQHGDDAIEELDAATQDIHESYYSPNEQNGYGYILDKDGIAITHLNPDLIGYDTSGLEWSQQINEDVKQSIASARRKHR</sequence>
<keyword evidence="2" id="KW-1185">Reference proteome</keyword>
<dbReference type="Gene3D" id="3.30.450.20">
    <property type="entry name" value="PAS domain"/>
    <property type="match status" value="1"/>
</dbReference>
<reference evidence="2" key="1">
    <citation type="journal article" date="2019" name="Int. J. Syst. Evol. Microbiol.">
        <title>The Global Catalogue of Microorganisms (GCM) 10K type strain sequencing project: providing services to taxonomists for standard genome sequencing and annotation.</title>
        <authorList>
            <consortium name="The Broad Institute Genomics Platform"/>
            <consortium name="The Broad Institute Genome Sequencing Center for Infectious Disease"/>
            <person name="Wu L."/>
            <person name="Ma J."/>
        </authorList>
    </citation>
    <scope>NUCLEOTIDE SEQUENCE [LARGE SCALE GENOMIC DNA]</scope>
    <source>
        <strain evidence="2">CGMCC 1.15790</strain>
    </source>
</reference>
<name>A0ABW0U842_9BACI</name>
<dbReference type="EMBL" id="JBHSPF010000065">
    <property type="protein sequence ID" value="MFC5629638.1"/>
    <property type="molecule type" value="Genomic_DNA"/>
</dbReference>
<evidence type="ECO:0000313" key="1">
    <source>
        <dbReference type="EMBL" id="MFC5629638.1"/>
    </source>
</evidence>
<comment type="caution">
    <text evidence="1">The sequence shown here is derived from an EMBL/GenBank/DDBJ whole genome shotgun (WGS) entry which is preliminary data.</text>
</comment>
<organism evidence="1 2">
    <name type="scientific">Aliibacillus thermotolerans</name>
    <dbReference type="NCBI Taxonomy" id="1834418"/>
    <lineage>
        <taxon>Bacteria</taxon>
        <taxon>Bacillati</taxon>
        <taxon>Bacillota</taxon>
        <taxon>Bacilli</taxon>
        <taxon>Bacillales</taxon>
        <taxon>Bacillaceae</taxon>
        <taxon>Aliibacillus</taxon>
    </lineage>
</organism>
<dbReference type="Proteomes" id="UP001596143">
    <property type="component" value="Unassembled WGS sequence"/>
</dbReference>